<keyword evidence="5" id="KW-1185">Reference proteome</keyword>
<dbReference type="PANTHER" id="PTHR10252:SF54">
    <property type="entry name" value="CHROMATIN ACCESSIBILITY COMPLEX PROTEIN 1"/>
    <property type="match status" value="1"/>
</dbReference>
<dbReference type="OrthoDB" id="1291358at2759"/>
<dbReference type="Pfam" id="PF00808">
    <property type="entry name" value="CBFD_NFYB_HMF"/>
    <property type="match status" value="1"/>
</dbReference>
<evidence type="ECO:0000313" key="4">
    <source>
        <dbReference type="EMBL" id="KAA0194782.1"/>
    </source>
</evidence>
<dbReference type="InterPro" id="IPR009072">
    <property type="entry name" value="Histone-fold"/>
</dbReference>
<dbReference type="Proteomes" id="UP000728185">
    <property type="component" value="Unassembled WGS sequence"/>
</dbReference>
<evidence type="ECO:0000313" key="5">
    <source>
        <dbReference type="Proteomes" id="UP000728185"/>
    </source>
</evidence>
<accession>A0A8E0RXN8</accession>
<name>A0A8E0RXN8_9TREM</name>
<comment type="caution">
    <text evidence="4">The sequence shown here is derived from an EMBL/GenBank/DDBJ whole genome shotgun (WGS) entry which is preliminary data.</text>
</comment>
<dbReference type="GO" id="GO:0006338">
    <property type="term" value="P:chromatin remodeling"/>
    <property type="evidence" value="ECO:0007669"/>
    <property type="project" value="TreeGrafter"/>
</dbReference>
<sequence length="108" mass="12544">MKGFLPMDEIPDLRIPPYRTRIMMKSSPEVDCVSCDSAICLSKATELFMQELISAAYRKGSRELTYRDLADAQLRIPKFAFLADILPQKITFKEWVDKYQRDFESSLL</sequence>
<dbReference type="EMBL" id="LUCM01004116">
    <property type="protein sequence ID" value="KAA0194782.1"/>
    <property type="molecule type" value="Genomic_DNA"/>
</dbReference>
<dbReference type="GO" id="GO:0046982">
    <property type="term" value="F:protein heterodimerization activity"/>
    <property type="evidence" value="ECO:0007669"/>
    <property type="project" value="InterPro"/>
</dbReference>
<comment type="subcellular location">
    <subcellularLocation>
        <location evidence="1">Nucleus</location>
    </subcellularLocation>
</comment>
<reference evidence="4" key="1">
    <citation type="submission" date="2019-05" db="EMBL/GenBank/DDBJ databases">
        <title>Annotation for the trematode Fasciolopsis buski.</title>
        <authorList>
            <person name="Choi Y.-J."/>
        </authorList>
    </citation>
    <scope>NUCLEOTIDE SEQUENCE</scope>
    <source>
        <strain evidence="4">HT</strain>
        <tissue evidence="4">Whole worm</tissue>
    </source>
</reference>
<dbReference type="PANTHER" id="PTHR10252">
    <property type="entry name" value="HISTONE-LIKE TRANSCRIPTION FACTOR CCAAT-RELATED"/>
    <property type="match status" value="1"/>
</dbReference>
<evidence type="ECO:0000259" key="3">
    <source>
        <dbReference type="Pfam" id="PF00808"/>
    </source>
</evidence>
<organism evidence="4 5">
    <name type="scientific">Fasciolopsis buskii</name>
    <dbReference type="NCBI Taxonomy" id="27845"/>
    <lineage>
        <taxon>Eukaryota</taxon>
        <taxon>Metazoa</taxon>
        <taxon>Spiralia</taxon>
        <taxon>Lophotrochozoa</taxon>
        <taxon>Platyhelminthes</taxon>
        <taxon>Trematoda</taxon>
        <taxon>Digenea</taxon>
        <taxon>Plagiorchiida</taxon>
        <taxon>Echinostomata</taxon>
        <taxon>Echinostomatoidea</taxon>
        <taxon>Fasciolidae</taxon>
        <taxon>Fasciolopsis</taxon>
    </lineage>
</organism>
<dbReference type="SUPFAM" id="SSF47113">
    <property type="entry name" value="Histone-fold"/>
    <property type="match status" value="1"/>
</dbReference>
<proteinExistence type="predicted"/>
<dbReference type="GO" id="GO:0006261">
    <property type="term" value="P:DNA-templated DNA replication"/>
    <property type="evidence" value="ECO:0007669"/>
    <property type="project" value="TreeGrafter"/>
</dbReference>
<protein>
    <submittedName>
        <fullName evidence="4">Chromatin accessibility complex protein 1</fullName>
    </submittedName>
</protein>
<dbReference type="InterPro" id="IPR003958">
    <property type="entry name" value="CBFA_NFYB_domain"/>
</dbReference>
<gene>
    <name evidence="4" type="ORF">FBUS_04595</name>
</gene>
<dbReference type="AlphaFoldDB" id="A0A8E0RXN8"/>
<keyword evidence="2" id="KW-0539">Nucleus</keyword>
<dbReference type="GO" id="GO:0008623">
    <property type="term" value="C:CHRAC"/>
    <property type="evidence" value="ECO:0007669"/>
    <property type="project" value="TreeGrafter"/>
</dbReference>
<evidence type="ECO:0000256" key="2">
    <source>
        <dbReference type="ARBA" id="ARBA00023242"/>
    </source>
</evidence>
<dbReference type="InterPro" id="IPR050568">
    <property type="entry name" value="Transcr_DNA_Rep_Reg"/>
</dbReference>
<feature type="domain" description="Transcription factor CBF/NF-Y/archaeal histone" evidence="3">
    <location>
        <begin position="15"/>
        <end position="59"/>
    </location>
</feature>
<evidence type="ECO:0000256" key="1">
    <source>
        <dbReference type="ARBA" id="ARBA00004123"/>
    </source>
</evidence>
<dbReference type="Gene3D" id="1.10.20.10">
    <property type="entry name" value="Histone, subunit A"/>
    <property type="match status" value="1"/>
</dbReference>